<gene>
    <name evidence="2" type="ORF">MEDL_14810</name>
</gene>
<proteinExistence type="predicted"/>
<organism evidence="2 3">
    <name type="scientific">Mytilus edulis</name>
    <name type="common">Blue mussel</name>
    <dbReference type="NCBI Taxonomy" id="6550"/>
    <lineage>
        <taxon>Eukaryota</taxon>
        <taxon>Metazoa</taxon>
        <taxon>Spiralia</taxon>
        <taxon>Lophotrochozoa</taxon>
        <taxon>Mollusca</taxon>
        <taxon>Bivalvia</taxon>
        <taxon>Autobranchia</taxon>
        <taxon>Pteriomorphia</taxon>
        <taxon>Mytilida</taxon>
        <taxon>Mytiloidea</taxon>
        <taxon>Mytilidae</taxon>
        <taxon>Mytilinae</taxon>
        <taxon>Mytilus</taxon>
    </lineage>
</organism>
<evidence type="ECO:0000313" key="3">
    <source>
        <dbReference type="Proteomes" id="UP000683360"/>
    </source>
</evidence>
<dbReference type="AlphaFoldDB" id="A0A8S3QZ55"/>
<feature type="domain" description="VWFD" evidence="1">
    <location>
        <begin position="340"/>
        <end position="446"/>
    </location>
</feature>
<comment type="caution">
    <text evidence="2">The sequence shown here is derived from an EMBL/GenBank/DDBJ whole genome shotgun (WGS) entry which is preliminary data.</text>
</comment>
<dbReference type="InterPro" id="IPR001846">
    <property type="entry name" value="VWF_type-D"/>
</dbReference>
<protein>
    <recommendedName>
        <fullName evidence="1">VWFD domain-containing protein</fullName>
    </recommendedName>
</protein>
<dbReference type="PROSITE" id="PS51233">
    <property type="entry name" value="VWFD"/>
    <property type="match status" value="1"/>
</dbReference>
<dbReference type="Proteomes" id="UP000683360">
    <property type="component" value="Unassembled WGS sequence"/>
</dbReference>
<evidence type="ECO:0000259" key="1">
    <source>
        <dbReference type="PROSITE" id="PS51233"/>
    </source>
</evidence>
<name>A0A8S3QZ55_MYTED</name>
<evidence type="ECO:0000313" key="2">
    <source>
        <dbReference type="EMBL" id="CAG2200140.1"/>
    </source>
</evidence>
<keyword evidence="3" id="KW-1185">Reference proteome</keyword>
<reference evidence="2" key="1">
    <citation type="submission" date="2021-03" db="EMBL/GenBank/DDBJ databases">
        <authorList>
            <person name="Bekaert M."/>
        </authorList>
    </citation>
    <scope>NUCLEOTIDE SEQUENCE</scope>
</reference>
<dbReference type="OrthoDB" id="6162269at2759"/>
<dbReference type="EMBL" id="CAJPWZ010000732">
    <property type="protein sequence ID" value="CAG2200140.1"/>
    <property type="molecule type" value="Genomic_DNA"/>
</dbReference>
<sequence length="446" mass="50194">MVDIQHKLTLIVICATFSELVFKINAIDVCLTPNVIDDWKRSVGNDDSSTTICDAAMIHQWYRIKSEAGERMPTECPENGYRCGTSQPFWLTNSNEVKCPPNESSDNGFSPGCGNYPKEILSPKPTVTTGLHRQQPKKNIIQRVKFQCNANIDGKKYTIDVSCSIQLRQINLPSPGKRQYSDDFFAGIIIDFRDEHKILVEGENPKHITARLTIPVGCTYPSSGKNVLGVQKDCLVNLVGAVPVHQESGTCNNDKVTGLEYSSTTCGINFNFTHWNEPQVITVRGKSDKIVNVRPRIMNLRMYVNARIGSDDSNLDFWRGYMLPDLQFSILDTDYKNVGKRCSSDNDPHMTTFDNKQYSFHKTEGEYILYKHLGLPVEIHSYYQKCDYYLKSNGGALCNCGAAVHSGDSVFIANFCNIGPRQNRYAIQKYVMNKICLSKEGEIATQ</sequence>
<accession>A0A8S3QZ55</accession>